<evidence type="ECO:0000256" key="4">
    <source>
        <dbReference type="ARBA" id="ARBA00022729"/>
    </source>
</evidence>
<feature type="compositionally biased region" description="Low complexity" evidence="5">
    <location>
        <begin position="1"/>
        <end position="14"/>
    </location>
</feature>
<gene>
    <name evidence="8" type="ORF">CLV68_0517</name>
</gene>
<dbReference type="RefSeq" id="WP_121388988.1">
    <property type="nucleotide sequence ID" value="NZ_RCDD01000001.1"/>
</dbReference>
<feature type="transmembrane region" description="Helical" evidence="6">
    <location>
        <begin position="601"/>
        <end position="622"/>
    </location>
</feature>
<evidence type="ECO:0000256" key="2">
    <source>
        <dbReference type="ARBA" id="ARBA00007257"/>
    </source>
</evidence>
<accession>A0A421B724</accession>
<feature type="domain" description="SD-repeat containing protein B" evidence="7">
    <location>
        <begin position="238"/>
        <end position="303"/>
    </location>
</feature>
<dbReference type="SUPFAM" id="SSF117074">
    <property type="entry name" value="Hypothetical protein PA1324"/>
    <property type="match status" value="2"/>
</dbReference>
<name>A0A421B724_9PSEU</name>
<dbReference type="Gene3D" id="2.60.40.10">
    <property type="entry name" value="Immunoglobulins"/>
    <property type="match status" value="2"/>
</dbReference>
<comment type="similarity">
    <text evidence="2">Belongs to the serine-aspartate repeat-containing protein (SDr) family.</text>
</comment>
<evidence type="ECO:0000256" key="6">
    <source>
        <dbReference type="SAM" id="Phobius"/>
    </source>
</evidence>
<dbReference type="Proteomes" id="UP000282454">
    <property type="component" value="Unassembled WGS sequence"/>
</dbReference>
<proteinExistence type="inferred from homology"/>
<evidence type="ECO:0000313" key="8">
    <source>
        <dbReference type="EMBL" id="RLK60020.1"/>
    </source>
</evidence>
<keyword evidence="6" id="KW-1133">Transmembrane helix</keyword>
<dbReference type="EMBL" id="RCDD01000001">
    <property type="protein sequence ID" value="RLK60020.1"/>
    <property type="molecule type" value="Genomic_DNA"/>
</dbReference>
<reference evidence="8 9" key="1">
    <citation type="submission" date="2018-10" db="EMBL/GenBank/DDBJ databases">
        <title>Genomic Encyclopedia of Archaeal and Bacterial Type Strains, Phase II (KMG-II): from individual species to whole genera.</title>
        <authorList>
            <person name="Goeker M."/>
        </authorList>
    </citation>
    <scope>NUCLEOTIDE SEQUENCE [LARGE SCALE GENOMIC DNA]</scope>
    <source>
        <strain evidence="8 9">DSM 45657</strain>
    </source>
</reference>
<feature type="region of interest" description="Disordered" evidence="5">
    <location>
        <begin position="548"/>
        <end position="568"/>
    </location>
</feature>
<evidence type="ECO:0000256" key="5">
    <source>
        <dbReference type="SAM" id="MobiDB-lite"/>
    </source>
</evidence>
<keyword evidence="4" id="KW-0732">Signal</keyword>
<keyword evidence="6" id="KW-0812">Transmembrane</keyword>
<evidence type="ECO:0000259" key="7">
    <source>
        <dbReference type="Pfam" id="PF17210"/>
    </source>
</evidence>
<dbReference type="PANTHER" id="PTHR36108">
    <property type="entry name" value="COLOSSIN-B-RELATED"/>
    <property type="match status" value="1"/>
</dbReference>
<keyword evidence="6" id="KW-0472">Membrane</keyword>
<evidence type="ECO:0000256" key="1">
    <source>
        <dbReference type="ARBA" id="ARBA00004613"/>
    </source>
</evidence>
<dbReference type="Pfam" id="PF17210">
    <property type="entry name" value="SdrD_B"/>
    <property type="match status" value="1"/>
</dbReference>
<feature type="compositionally biased region" description="Low complexity" evidence="5">
    <location>
        <begin position="21"/>
        <end position="55"/>
    </location>
</feature>
<dbReference type="GO" id="GO:0005975">
    <property type="term" value="P:carbohydrate metabolic process"/>
    <property type="evidence" value="ECO:0007669"/>
    <property type="project" value="UniProtKB-ARBA"/>
</dbReference>
<sequence length="628" mass="64336">MSALTLTATLAGTAHAEEIEAAGTATETTSASTPEAAPTSAEPAPQAPAEPAVEPAKADEPAEVAAEPATAAKPVEVAEPTGPADPTDSVEVTAPGLPAPPQQAENGAQAPAAAQLSISATVAAGPFLVGQQIPVTVTIANPGDADATGVKADSRSVSGSSFSIGSDQWGELGWNGTGVTVPAGQSLVRTVQGVVYSWNAAAPVIQLIAYDNAALYVAYTLSIPLKAPNAASGTVAGRAYADRNDNGSFDAGEGLAGVQVSLGGGLPETPITTSDAQGRFRFTGLPLAAYTLNAASSPDGWTIENRYRELLVDGTDSTSNIELRGVRPLSDRFEATMEFTEDVYNVGDHAEIRVTLTNKGSADLTGIVTGCDRSGGEGPELRDVDLGPLAWPNTVAVPAGQSRTYTITGSISAETGEYGVVIYGCDFGPGDDPEGFPSPAAVARVSAPPADLSASFFHDRDDDWTIDDGELLAGVAIGVYDGFTGAFVTKVRTDANGKIVVRNLPAGLYGLKPFGPWRPDEYHDDMIFTFVGTCQHCGDTTVRLLPGPVVPEDGNTDVDPIRPGTNLPPVVTPVTNPVPQARAAITTSTTSTDLADTGANVLGLTAIGTLAVLAGFATTLTARRRRKA</sequence>
<keyword evidence="3" id="KW-0964">Secreted</keyword>
<comment type="caution">
    <text evidence="8">The sequence shown here is derived from an EMBL/GenBank/DDBJ whole genome shotgun (WGS) entry which is preliminary data.</text>
</comment>
<dbReference type="OrthoDB" id="3694469at2"/>
<evidence type="ECO:0000256" key="3">
    <source>
        <dbReference type="ARBA" id="ARBA00022525"/>
    </source>
</evidence>
<evidence type="ECO:0000313" key="9">
    <source>
        <dbReference type="Proteomes" id="UP000282454"/>
    </source>
</evidence>
<dbReference type="GO" id="GO:0005576">
    <property type="term" value="C:extracellular region"/>
    <property type="evidence" value="ECO:0007669"/>
    <property type="project" value="UniProtKB-SubCell"/>
</dbReference>
<feature type="compositionally biased region" description="Low complexity" evidence="5">
    <location>
        <begin position="63"/>
        <end position="80"/>
    </location>
</feature>
<dbReference type="InterPro" id="IPR033764">
    <property type="entry name" value="Sdr_B"/>
</dbReference>
<dbReference type="InterPro" id="IPR013783">
    <property type="entry name" value="Ig-like_fold"/>
</dbReference>
<comment type="subcellular location">
    <subcellularLocation>
        <location evidence="1">Secreted</location>
    </subcellularLocation>
</comment>
<dbReference type="PANTHER" id="PTHR36108:SF13">
    <property type="entry name" value="COLOSSIN-B-RELATED"/>
    <property type="match status" value="1"/>
</dbReference>
<dbReference type="AlphaFoldDB" id="A0A421B724"/>
<protein>
    <submittedName>
        <fullName evidence="8">SdrD B-like protein</fullName>
    </submittedName>
</protein>
<feature type="region of interest" description="Disordered" evidence="5">
    <location>
        <begin position="1"/>
        <end position="110"/>
    </location>
</feature>
<keyword evidence="9" id="KW-1185">Reference proteome</keyword>
<organism evidence="8 9">
    <name type="scientific">Actinokineospora cianjurensis</name>
    <dbReference type="NCBI Taxonomy" id="585224"/>
    <lineage>
        <taxon>Bacteria</taxon>
        <taxon>Bacillati</taxon>
        <taxon>Actinomycetota</taxon>
        <taxon>Actinomycetes</taxon>
        <taxon>Pseudonocardiales</taxon>
        <taxon>Pseudonocardiaceae</taxon>
        <taxon>Actinokineospora</taxon>
    </lineage>
</organism>